<feature type="transmembrane region" description="Helical" evidence="1">
    <location>
        <begin position="356"/>
        <end position="378"/>
    </location>
</feature>
<dbReference type="PANTHER" id="PTHR23278:SF19">
    <property type="entry name" value="OBSCURIN"/>
    <property type="match status" value="1"/>
</dbReference>
<evidence type="ECO:0000259" key="3">
    <source>
        <dbReference type="PROSITE" id="PS50853"/>
    </source>
</evidence>
<dbReference type="Gene3D" id="2.60.40.10">
    <property type="entry name" value="Immunoglobulins"/>
    <property type="match status" value="4"/>
</dbReference>
<keyword evidence="1" id="KW-0812">Transmembrane</keyword>
<feature type="domain" description="Ig-like" evidence="2">
    <location>
        <begin position="161"/>
        <end position="230"/>
    </location>
</feature>
<dbReference type="CDD" id="cd00063">
    <property type="entry name" value="FN3"/>
    <property type="match status" value="1"/>
</dbReference>
<dbReference type="Proteomes" id="UP001558652">
    <property type="component" value="Unassembled WGS sequence"/>
</dbReference>
<dbReference type="InterPro" id="IPR013783">
    <property type="entry name" value="Ig-like_fold"/>
</dbReference>
<dbReference type="InterPro" id="IPR036116">
    <property type="entry name" value="FN3_sf"/>
</dbReference>
<dbReference type="EMBL" id="JBFDAA010000021">
    <property type="protein sequence ID" value="KAL1114815.1"/>
    <property type="molecule type" value="Genomic_DNA"/>
</dbReference>
<name>A0ABD0YHZ7_9HEMI</name>
<dbReference type="InterPro" id="IPR003598">
    <property type="entry name" value="Ig_sub2"/>
</dbReference>
<feature type="non-terminal residue" evidence="4">
    <location>
        <position position="1"/>
    </location>
</feature>
<feature type="domain" description="Ig-like" evidence="2">
    <location>
        <begin position="52"/>
        <end position="144"/>
    </location>
</feature>
<gene>
    <name evidence="4" type="ORF">AAG570_007639</name>
</gene>
<proteinExistence type="predicted"/>
<dbReference type="AlphaFoldDB" id="A0ABD0YHZ7"/>
<accession>A0ABD0YHZ7</accession>
<reference evidence="4 5" key="1">
    <citation type="submission" date="2024-07" db="EMBL/GenBank/DDBJ databases">
        <title>Chromosome-level genome assembly of the water stick insect Ranatra chinensis (Heteroptera: Nepidae).</title>
        <authorList>
            <person name="Liu X."/>
        </authorList>
    </citation>
    <scope>NUCLEOTIDE SEQUENCE [LARGE SCALE GENOMIC DNA]</scope>
    <source>
        <strain evidence="4">Cailab_2021Rc</strain>
        <tissue evidence="4">Muscle</tissue>
    </source>
</reference>
<keyword evidence="1" id="KW-0472">Membrane</keyword>
<evidence type="ECO:0000313" key="4">
    <source>
        <dbReference type="EMBL" id="KAL1114815.1"/>
    </source>
</evidence>
<evidence type="ECO:0000256" key="1">
    <source>
        <dbReference type="SAM" id="Phobius"/>
    </source>
</evidence>
<feature type="domain" description="Fibronectin type-III" evidence="3">
    <location>
        <begin position="248"/>
        <end position="343"/>
    </location>
</feature>
<keyword evidence="5" id="KW-1185">Reference proteome</keyword>
<dbReference type="PROSITE" id="PS50835">
    <property type="entry name" value="IG_LIKE"/>
    <property type="match status" value="2"/>
</dbReference>
<dbReference type="SUPFAM" id="SSF48726">
    <property type="entry name" value="Immunoglobulin"/>
    <property type="match status" value="3"/>
</dbReference>
<dbReference type="SMART" id="SM00408">
    <property type="entry name" value="IGc2"/>
    <property type="match status" value="1"/>
</dbReference>
<dbReference type="SUPFAM" id="SSF49265">
    <property type="entry name" value="Fibronectin type III"/>
    <property type="match status" value="1"/>
</dbReference>
<dbReference type="SMART" id="SM00409">
    <property type="entry name" value="IG"/>
    <property type="match status" value="1"/>
</dbReference>
<evidence type="ECO:0008006" key="6">
    <source>
        <dbReference type="Google" id="ProtNLM"/>
    </source>
</evidence>
<dbReference type="Pfam" id="PF13927">
    <property type="entry name" value="Ig_3"/>
    <property type="match status" value="2"/>
</dbReference>
<dbReference type="InterPro" id="IPR007110">
    <property type="entry name" value="Ig-like_dom"/>
</dbReference>
<evidence type="ECO:0000313" key="5">
    <source>
        <dbReference type="Proteomes" id="UP001558652"/>
    </source>
</evidence>
<evidence type="ECO:0000259" key="2">
    <source>
        <dbReference type="PROSITE" id="PS50835"/>
    </source>
</evidence>
<protein>
    <recommendedName>
        <fullName evidence="6">Nephrin</fullName>
    </recommendedName>
</protein>
<dbReference type="InterPro" id="IPR003961">
    <property type="entry name" value="FN3_dom"/>
</dbReference>
<dbReference type="InterPro" id="IPR003599">
    <property type="entry name" value="Ig_sub"/>
</dbReference>
<dbReference type="PANTHER" id="PTHR23278">
    <property type="entry name" value="SIDESTEP PROTEIN"/>
    <property type="match status" value="1"/>
</dbReference>
<comment type="caution">
    <text evidence="4">The sequence shown here is derived from an EMBL/GenBank/DDBJ whole genome shotgun (WGS) entry which is preliminary data.</text>
</comment>
<dbReference type="PROSITE" id="PS50853">
    <property type="entry name" value="FN3"/>
    <property type="match status" value="1"/>
</dbReference>
<keyword evidence="1" id="KW-1133">Transmembrane helix</keyword>
<sequence length="555" mass="60797">QISDDGNVTTSALTFTPTIADNGGRLICRADNPRVAGAAQEDTWNLDVHYVPGLKLELGSKMNPEDIEEGDDVYFECKVNANPSAYKVVWKHNNQIVQHNQKGGVIVSHKALALQSVKRHQAGNYTCVASNVEGDGDSNMVQLKVMYKPVCRGDQKHVFGVARNEDARVLCEVDAFPPPDDFRWSFNNSAETIEIAPSRFHNSLQLSLSTLSYTPQNEMDYGTVMCWASNTAGQQRDPCVFHIVAAGHPDPPYNCSLVNQTVSSLDIDCLDGFDGGQPQLFQLEVFDLDTKYLTVNKTSRQPTFTVDGLSPGIYLKMVIYAFNSKGRSDPVVLEGFTLKTAEKQTGTPVPFAVTPIVVILVVATVVLVTCVVVIFGALRVRGDSAGSTGRTNQIQFKEKAKLPLRIDVREVYDMDDNNPDLIPCNKDSDYQLVSNIGTPGANVSQTPDRSPTITASFPDATKHIISSNGDMYENYKNRFHQKQLQGNEITYAELCLGRGDGTGGGGLPQGREEEPIVYAEIDHSHNNLSPTGIPGHREVITVRTPLMANQQESCV</sequence>
<organism evidence="4 5">
    <name type="scientific">Ranatra chinensis</name>
    <dbReference type="NCBI Taxonomy" id="642074"/>
    <lineage>
        <taxon>Eukaryota</taxon>
        <taxon>Metazoa</taxon>
        <taxon>Ecdysozoa</taxon>
        <taxon>Arthropoda</taxon>
        <taxon>Hexapoda</taxon>
        <taxon>Insecta</taxon>
        <taxon>Pterygota</taxon>
        <taxon>Neoptera</taxon>
        <taxon>Paraneoptera</taxon>
        <taxon>Hemiptera</taxon>
        <taxon>Heteroptera</taxon>
        <taxon>Panheteroptera</taxon>
        <taxon>Nepomorpha</taxon>
        <taxon>Nepidae</taxon>
        <taxon>Ranatrinae</taxon>
        <taxon>Ranatra</taxon>
    </lineage>
</organism>
<dbReference type="InterPro" id="IPR036179">
    <property type="entry name" value="Ig-like_dom_sf"/>
</dbReference>